<protein>
    <recommendedName>
        <fullName evidence="10">ABC transporter domain-containing protein</fullName>
    </recommendedName>
</protein>
<dbReference type="SMART" id="SM00382">
    <property type="entry name" value="AAA"/>
    <property type="match status" value="1"/>
</dbReference>
<evidence type="ECO:0000256" key="8">
    <source>
        <dbReference type="ARBA" id="ARBA00023136"/>
    </source>
</evidence>
<evidence type="ECO:0000256" key="5">
    <source>
        <dbReference type="ARBA" id="ARBA00022741"/>
    </source>
</evidence>
<keyword evidence="8 9" id="KW-0472">Membrane</keyword>
<sequence length="603" mass="66073">MNSASSRSLRGSSLRVGNKAHFAWSGVNFTLSPKTVAKSHKDPRVLKNLSGVAHPGEVIAIMGASGSGKTSLLNVLSGRIMSMNGHVVTSKFSINGNAIHADQLGPNIAYVTQEDTLCPTATPREALEFSARLRLPSSVSREERERMVEDVIQILHLEKCADTMIGNELIKGISGGEKRRTSIGVELITSPSILFLDEPTSGLDSYAAFNVVNALKDLASLGCTVLCTIHQPSSEVFHLFDRVLLLADGRTFFDGRVDHMAQYLLTCGYPVPPETNPADHVMFLMQTLDKQVLQGISDQFEVARKGFNPHAQAQSEAGRGGMPLHKLKRSQAPWTVQFIALGKRDIQSVLRDTGSLKARYGSTIMLTLIFSLIFYKIGDSTDTQSHFGALANLAISGMFGASQPVILLFPSERPRFLREYATGTYGAIPYFWSKLVTELPLTFSTSIITFLVAYWLEALKGNFILHVLTLWLIGMAASSTALVAGCIASNVQVAMQAAPAIFVPQILFAGFFIKIQQIPVWIRWAQYLCSLKFGINLFLLNEFNLGCPESSSQHASCMSVITQNDIKPGDWWVYGLVLIGIFVFFRSLALILLMRRAKGFALA</sequence>
<dbReference type="PROSITE" id="PS50893">
    <property type="entry name" value="ABC_TRANSPORTER_2"/>
    <property type="match status" value="1"/>
</dbReference>
<feature type="transmembrane region" description="Helical" evidence="9">
    <location>
        <begin position="493"/>
        <end position="513"/>
    </location>
</feature>
<keyword evidence="3" id="KW-0813">Transport</keyword>
<gene>
    <name evidence="11" type="ORF">GUITHDRAFT_82042</name>
</gene>
<evidence type="ECO:0000256" key="1">
    <source>
        <dbReference type="ARBA" id="ARBA00004141"/>
    </source>
</evidence>
<feature type="domain" description="ABC transporter" evidence="10">
    <location>
        <begin position="31"/>
        <end position="273"/>
    </location>
</feature>
<dbReference type="InterPro" id="IPR013525">
    <property type="entry name" value="ABC2_TM"/>
</dbReference>
<dbReference type="OrthoDB" id="184675at2759"/>
<keyword evidence="13" id="KW-1185">Reference proteome</keyword>
<evidence type="ECO:0000313" key="13">
    <source>
        <dbReference type="Proteomes" id="UP000011087"/>
    </source>
</evidence>
<dbReference type="Pfam" id="PF00005">
    <property type="entry name" value="ABC_tran"/>
    <property type="match status" value="1"/>
</dbReference>
<reference evidence="13" key="2">
    <citation type="submission" date="2012-11" db="EMBL/GenBank/DDBJ databases">
        <authorList>
            <person name="Kuo A."/>
            <person name="Curtis B.A."/>
            <person name="Tanifuji G."/>
            <person name="Burki F."/>
            <person name="Gruber A."/>
            <person name="Irimia M."/>
            <person name="Maruyama S."/>
            <person name="Arias M.C."/>
            <person name="Ball S.G."/>
            <person name="Gile G.H."/>
            <person name="Hirakawa Y."/>
            <person name="Hopkins J.F."/>
            <person name="Rensing S.A."/>
            <person name="Schmutz J."/>
            <person name="Symeonidi A."/>
            <person name="Elias M."/>
            <person name="Eveleigh R.J."/>
            <person name="Herman E.K."/>
            <person name="Klute M.J."/>
            <person name="Nakayama T."/>
            <person name="Obornik M."/>
            <person name="Reyes-Prieto A."/>
            <person name="Armbrust E.V."/>
            <person name="Aves S.J."/>
            <person name="Beiko R.G."/>
            <person name="Coutinho P."/>
            <person name="Dacks J.B."/>
            <person name="Durnford D.G."/>
            <person name="Fast N.M."/>
            <person name="Green B.R."/>
            <person name="Grisdale C."/>
            <person name="Hempe F."/>
            <person name="Henrissat B."/>
            <person name="Hoppner M.P."/>
            <person name="Ishida K.-I."/>
            <person name="Kim E."/>
            <person name="Koreny L."/>
            <person name="Kroth P.G."/>
            <person name="Liu Y."/>
            <person name="Malik S.-B."/>
            <person name="Maier U.G."/>
            <person name="McRose D."/>
            <person name="Mock T."/>
            <person name="Neilson J.A."/>
            <person name="Onodera N.T."/>
            <person name="Poole A.M."/>
            <person name="Pritham E.J."/>
            <person name="Richards T.A."/>
            <person name="Rocap G."/>
            <person name="Roy S.W."/>
            <person name="Sarai C."/>
            <person name="Schaack S."/>
            <person name="Shirato S."/>
            <person name="Slamovits C.H."/>
            <person name="Spencer D.F."/>
            <person name="Suzuki S."/>
            <person name="Worden A.Z."/>
            <person name="Zauner S."/>
            <person name="Barry K."/>
            <person name="Bell C."/>
            <person name="Bharti A.K."/>
            <person name="Crow J.A."/>
            <person name="Grimwood J."/>
            <person name="Kramer R."/>
            <person name="Lindquist E."/>
            <person name="Lucas S."/>
            <person name="Salamov A."/>
            <person name="McFadden G.I."/>
            <person name="Lane C.E."/>
            <person name="Keeling P.J."/>
            <person name="Gray M.W."/>
            <person name="Grigoriev I.V."/>
            <person name="Archibald J.M."/>
        </authorList>
    </citation>
    <scope>NUCLEOTIDE SEQUENCE</scope>
    <source>
        <strain evidence="13">CCMP2712</strain>
    </source>
</reference>
<dbReference type="PANTHER" id="PTHR48041:SF139">
    <property type="entry name" value="PROTEIN SCARLET"/>
    <property type="match status" value="1"/>
</dbReference>
<feature type="transmembrane region" description="Helical" evidence="9">
    <location>
        <begin position="463"/>
        <end position="487"/>
    </location>
</feature>
<dbReference type="InterPro" id="IPR003439">
    <property type="entry name" value="ABC_transporter-like_ATP-bd"/>
</dbReference>
<evidence type="ECO:0000313" key="12">
    <source>
        <dbReference type="EnsemblProtists" id="EKX32762"/>
    </source>
</evidence>
<proteinExistence type="predicted"/>
<name>L1I9K4_GUITC</name>
<evidence type="ECO:0000259" key="10">
    <source>
        <dbReference type="PROSITE" id="PS50893"/>
    </source>
</evidence>
<dbReference type="KEGG" id="gtt:GUITHDRAFT_82042"/>
<feature type="transmembrane region" description="Helical" evidence="9">
    <location>
        <begin position="439"/>
        <end position="456"/>
    </location>
</feature>
<comment type="subcellular location">
    <subcellularLocation>
        <location evidence="1">Membrane</location>
        <topology evidence="1">Multi-pass membrane protein</topology>
    </subcellularLocation>
    <subcellularLocation>
        <location evidence="2">Plastid</location>
        <location evidence="2">Chloroplast</location>
    </subcellularLocation>
</comment>
<keyword evidence="5" id="KW-0547">Nucleotide-binding</keyword>
<dbReference type="Pfam" id="PF01061">
    <property type="entry name" value="ABC2_membrane"/>
    <property type="match status" value="1"/>
</dbReference>
<dbReference type="InterPro" id="IPR043926">
    <property type="entry name" value="ABCG_dom"/>
</dbReference>
<reference evidence="12" key="3">
    <citation type="submission" date="2015-06" db="UniProtKB">
        <authorList>
            <consortium name="EnsemblProtists"/>
        </authorList>
    </citation>
    <scope>IDENTIFICATION</scope>
</reference>
<feature type="transmembrane region" description="Helical" evidence="9">
    <location>
        <begin position="571"/>
        <end position="593"/>
    </location>
</feature>
<dbReference type="GO" id="GO:0140359">
    <property type="term" value="F:ABC-type transporter activity"/>
    <property type="evidence" value="ECO:0007669"/>
    <property type="project" value="InterPro"/>
</dbReference>
<organism evidence="11">
    <name type="scientific">Guillardia theta (strain CCMP2712)</name>
    <name type="common">Cryptophyte</name>
    <dbReference type="NCBI Taxonomy" id="905079"/>
    <lineage>
        <taxon>Eukaryota</taxon>
        <taxon>Cryptophyceae</taxon>
        <taxon>Pyrenomonadales</taxon>
        <taxon>Geminigeraceae</taxon>
        <taxon>Guillardia</taxon>
    </lineage>
</organism>
<dbReference type="InterPro" id="IPR027417">
    <property type="entry name" value="P-loop_NTPase"/>
</dbReference>
<dbReference type="GO" id="GO:0005524">
    <property type="term" value="F:ATP binding"/>
    <property type="evidence" value="ECO:0007669"/>
    <property type="project" value="UniProtKB-KW"/>
</dbReference>
<dbReference type="GO" id="GO:0009507">
    <property type="term" value="C:chloroplast"/>
    <property type="evidence" value="ECO:0007669"/>
    <property type="project" value="UniProtKB-SubCell"/>
</dbReference>
<dbReference type="OMA" id="NFMAFLH"/>
<keyword evidence="6" id="KW-0067">ATP-binding</keyword>
<dbReference type="EMBL" id="JH993173">
    <property type="protein sequence ID" value="EKX32762.1"/>
    <property type="molecule type" value="Genomic_DNA"/>
</dbReference>
<keyword evidence="7 9" id="KW-1133">Transmembrane helix</keyword>
<evidence type="ECO:0000256" key="7">
    <source>
        <dbReference type="ARBA" id="ARBA00022989"/>
    </source>
</evidence>
<keyword evidence="4 9" id="KW-0812">Transmembrane</keyword>
<dbReference type="eggNOG" id="KOG0061">
    <property type="taxonomic scope" value="Eukaryota"/>
</dbReference>
<dbReference type="SUPFAM" id="SSF52540">
    <property type="entry name" value="P-loop containing nucleoside triphosphate hydrolases"/>
    <property type="match status" value="1"/>
</dbReference>
<dbReference type="RefSeq" id="XP_005819742.1">
    <property type="nucleotide sequence ID" value="XM_005819685.1"/>
</dbReference>
<feature type="transmembrane region" description="Helical" evidence="9">
    <location>
        <begin position="360"/>
        <end position="377"/>
    </location>
</feature>
<dbReference type="Gene3D" id="3.40.50.300">
    <property type="entry name" value="P-loop containing nucleotide triphosphate hydrolases"/>
    <property type="match status" value="1"/>
</dbReference>
<dbReference type="EnsemblProtists" id="EKX32762">
    <property type="protein sequence ID" value="EKX32762"/>
    <property type="gene ID" value="GUITHDRAFT_82042"/>
</dbReference>
<dbReference type="GO" id="GO:0016020">
    <property type="term" value="C:membrane"/>
    <property type="evidence" value="ECO:0007669"/>
    <property type="project" value="UniProtKB-SubCell"/>
</dbReference>
<evidence type="ECO:0000256" key="9">
    <source>
        <dbReference type="SAM" id="Phobius"/>
    </source>
</evidence>
<dbReference type="GO" id="GO:0016887">
    <property type="term" value="F:ATP hydrolysis activity"/>
    <property type="evidence" value="ECO:0007669"/>
    <property type="project" value="InterPro"/>
</dbReference>
<evidence type="ECO:0000256" key="3">
    <source>
        <dbReference type="ARBA" id="ARBA00022448"/>
    </source>
</evidence>
<reference evidence="11 13" key="1">
    <citation type="journal article" date="2012" name="Nature">
        <title>Algal genomes reveal evolutionary mosaicism and the fate of nucleomorphs.</title>
        <authorList>
            <consortium name="DOE Joint Genome Institute"/>
            <person name="Curtis B.A."/>
            <person name="Tanifuji G."/>
            <person name="Burki F."/>
            <person name="Gruber A."/>
            <person name="Irimia M."/>
            <person name="Maruyama S."/>
            <person name="Arias M.C."/>
            <person name="Ball S.G."/>
            <person name="Gile G.H."/>
            <person name="Hirakawa Y."/>
            <person name="Hopkins J.F."/>
            <person name="Kuo A."/>
            <person name="Rensing S.A."/>
            <person name="Schmutz J."/>
            <person name="Symeonidi A."/>
            <person name="Elias M."/>
            <person name="Eveleigh R.J."/>
            <person name="Herman E.K."/>
            <person name="Klute M.J."/>
            <person name="Nakayama T."/>
            <person name="Obornik M."/>
            <person name="Reyes-Prieto A."/>
            <person name="Armbrust E.V."/>
            <person name="Aves S.J."/>
            <person name="Beiko R.G."/>
            <person name="Coutinho P."/>
            <person name="Dacks J.B."/>
            <person name="Durnford D.G."/>
            <person name="Fast N.M."/>
            <person name="Green B.R."/>
            <person name="Grisdale C.J."/>
            <person name="Hempel F."/>
            <person name="Henrissat B."/>
            <person name="Hoppner M.P."/>
            <person name="Ishida K."/>
            <person name="Kim E."/>
            <person name="Koreny L."/>
            <person name="Kroth P.G."/>
            <person name="Liu Y."/>
            <person name="Malik S.B."/>
            <person name="Maier U.G."/>
            <person name="McRose D."/>
            <person name="Mock T."/>
            <person name="Neilson J.A."/>
            <person name="Onodera N.T."/>
            <person name="Poole A.M."/>
            <person name="Pritham E.J."/>
            <person name="Richards T.A."/>
            <person name="Rocap G."/>
            <person name="Roy S.W."/>
            <person name="Sarai C."/>
            <person name="Schaack S."/>
            <person name="Shirato S."/>
            <person name="Slamovits C.H."/>
            <person name="Spencer D.F."/>
            <person name="Suzuki S."/>
            <person name="Worden A.Z."/>
            <person name="Zauner S."/>
            <person name="Barry K."/>
            <person name="Bell C."/>
            <person name="Bharti A.K."/>
            <person name="Crow J.A."/>
            <person name="Grimwood J."/>
            <person name="Kramer R."/>
            <person name="Lindquist E."/>
            <person name="Lucas S."/>
            <person name="Salamov A."/>
            <person name="McFadden G.I."/>
            <person name="Lane C.E."/>
            <person name="Keeling P.J."/>
            <person name="Gray M.W."/>
            <person name="Grigoriev I.V."/>
            <person name="Archibald J.M."/>
        </authorList>
    </citation>
    <scope>NUCLEOTIDE SEQUENCE</scope>
    <source>
        <strain evidence="11 13">CCMP2712</strain>
    </source>
</reference>
<dbReference type="HOGENOM" id="CLU_000604_57_9_1"/>
<feature type="transmembrane region" description="Helical" evidence="9">
    <location>
        <begin position="389"/>
        <end position="409"/>
    </location>
</feature>
<evidence type="ECO:0000256" key="6">
    <source>
        <dbReference type="ARBA" id="ARBA00022840"/>
    </source>
</evidence>
<accession>L1I9K4</accession>
<evidence type="ECO:0000313" key="11">
    <source>
        <dbReference type="EMBL" id="EKX32762.1"/>
    </source>
</evidence>
<dbReference type="InterPro" id="IPR003593">
    <property type="entry name" value="AAA+_ATPase"/>
</dbReference>
<dbReference type="AlphaFoldDB" id="L1I9K4"/>
<dbReference type="GeneID" id="17289485"/>
<dbReference type="PaxDb" id="55529-EKX32762"/>
<dbReference type="STRING" id="905079.L1I9K4"/>
<evidence type="ECO:0000256" key="4">
    <source>
        <dbReference type="ARBA" id="ARBA00022692"/>
    </source>
</evidence>
<dbReference type="Proteomes" id="UP000011087">
    <property type="component" value="Unassembled WGS sequence"/>
</dbReference>
<dbReference type="PANTHER" id="PTHR48041">
    <property type="entry name" value="ABC TRANSPORTER G FAMILY MEMBER 28"/>
    <property type="match status" value="1"/>
</dbReference>
<evidence type="ECO:0000256" key="2">
    <source>
        <dbReference type="ARBA" id="ARBA00004229"/>
    </source>
</evidence>
<dbReference type="InterPro" id="IPR050352">
    <property type="entry name" value="ABCG_transporters"/>
</dbReference>
<dbReference type="Pfam" id="PF19055">
    <property type="entry name" value="ABC2_membrane_7"/>
    <property type="match status" value="1"/>
</dbReference>